<name>A0AB39BK05_9MICO</name>
<dbReference type="EMBL" id="CP162511">
    <property type="protein sequence ID" value="XDI06743.1"/>
    <property type="molecule type" value="Genomic_DNA"/>
</dbReference>
<evidence type="ECO:0000256" key="1">
    <source>
        <dbReference type="SAM" id="MobiDB-lite"/>
    </source>
</evidence>
<accession>A0AB39BK05</accession>
<gene>
    <name evidence="3" type="ORF">ABFY20_06470</name>
</gene>
<dbReference type="Gene3D" id="3.90.25.10">
    <property type="entry name" value="UDP-galactose 4-epimerase, domain 1"/>
    <property type="match status" value="1"/>
</dbReference>
<dbReference type="AlphaFoldDB" id="A0AB39BK05"/>
<dbReference type="InterPro" id="IPR036291">
    <property type="entry name" value="NAD(P)-bd_dom_sf"/>
</dbReference>
<dbReference type="RefSeq" id="WP_368499121.1">
    <property type="nucleotide sequence ID" value="NZ_CP162511.1"/>
</dbReference>
<dbReference type="Pfam" id="PF13460">
    <property type="entry name" value="NAD_binding_10"/>
    <property type="match status" value="1"/>
</dbReference>
<evidence type="ECO:0000313" key="3">
    <source>
        <dbReference type="EMBL" id="XDI06743.1"/>
    </source>
</evidence>
<dbReference type="Gene3D" id="3.40.50.720">
    <property type="entry name" value="NAD(P)-binding Rossmann-like Domain"/>
    <property type="match status" value="1"/>
</dbReference>
<dbReference type="InterPro" id="IPR051604">
    <property type="entry name" value="Ergot_Alk_Oxidoreductase"/>
</dbReference>
<dbReference type="InterPro" id="IPR016040">
    <property type="entry name" value="NAD(P)-bd_dom"/>
</dbReference>
<feature type="domain" description="NAD(P)-binding" evidence="2">
    <location>
        <begin position="8"/>
        <end position="186"/>
    </location>
</feature>
<sequence length="320" mass="34125">MNIVTGVGGYVSASVAERLLEAQGADQLVVTSRDQKTLEAWRGRGVDARYADYNDKASLLEAFRGGDRLFLVSAMEAGPSRQGQHRNAVEAAAEAGVQHIVYTSFIGTERDEVNSVEVADHKFTEALIRESGLTWNVLRNNQYADAMAENQAAIAITSGQSIGNTGDGLVGFVARSDVAAVAAEIMLGAGEPDTGYDVTGPELLSYRQVGEMIAELSGAPITIVDLSDDEMYAMWDALGVPRDATGDFSKSPVPWGSDGMVTFGRMIRAGHLARLTDVVERFTGRQPRALRDLMLERRGGWPPAPAGTASEADTEGADVA</sequence>
<dbReference type="SUPFAM" id="SSF51735">
    <property type="entry name" value="NAD(P)-binding Rossmann-fold domains"/>
    <property type="match status" value="1"/>
</dbReference>
<evidence type="ECO:0000259" key="2">
    <source>
        <dbReference type="Pfam" id="PF13460"/>
    </source>
</evidence>
<feature type="region of interest" description="Disordered" evidence="1">
    <location>
        <begin position="296"/>
        <end position="320"/>
    </location>
</feature>
<proteinExistence type="predicted"/>
<reference evidence="3" key="1">
    <citation type="submission" date="2024-05" db="EMBL/GenBank/DDBJ databases">
        <title>Herbiconiux sp. A18JL235.</title>
        <authorList>
            <person name="Zhang G."/>
        </authorList>
    </citation>
    <scope>NUCLEOTIDE SEQUENCE</scope>
    <source>
        <strain evidence="3">A18JL235</strain>
    </source>
</reference>
<organism evidence="3">
    <name type="scientific">Herbiconiux sp. A18JL235</name>
    <dbReference type="NCBI Taxonomy" id="3152363"/>
    <lineage>
        <taxon>Bacteria</taxon>
        <taxon>Bacillati</taxon>
        <taxon>Actinomycetota</taxon>
        <taxon>Actinomycetes</taxon>
        <taxon>Micrococcales</taxon>
        <taxon>Microbacteriaceae</taxon>
        <taxon>Herbiconiux</taxon>
    </lineage>
</organism>
<protein>
    <submittedName>
        <fullName evidence="3">NAD(P)H-binding protein</fullName>
    </submittedName>
</protein>
<dbReference type="PANTHER" id="PTHR43162:SF1">
    <property type="entry name" value="PRESTALK A DIFFERENTIATION PROTEIN A"/>
    <property type="match status" value="1"/>
</dbReference>
<dbReference type="PANTHER" id="PTHR43162">
    <property type="match status" value="1"/>
</dbReference>